<evidence type="ECO:0000256" key="2">
    <source>
        <dbReference type="ARBA" id="ARBA00022448"/>
    </source>
</evidence>
<dbReference type="GO" id="GO:0022857">
    <property type="term" value="F:transmembrane transporter activity"/>
    <property type="evidence" value="ECO:0007669"/>
    <property type="project" value="InterPro"/>
</dbReference>
<dbReference type="EMBL" id="PHQY01000588">
    <property type="protein sequence ID" value="PJO43800.1"/>
    <property type="molecule type" value="Genomic_DNA"/>
</dbReference>
<evidence type="ECO:0000256" key="3">
    <source>
        <dbReference type="ARBA" id="ARBA00022692"/>
    </source>
</evidence>
<proteinExistence type="predicted"/>
<dbReference type="STRING" id="582475.ACZ11_12355"/>
<dbReference type="Gene3D" id="1.20.1250.20">
    <property type="entry name" value="MFS general substrate transporter like domains"/>
    <property type="match status" value="1"/>
</dbReference>
<feature type="transmembrane region" description="Helical" evidence="6">
    <location>
        <begin position="82"/>
        <end position="100"/>
    </location>
</feature>
<dbReference type="InterPro" id="IPR011701">
    <property type="entry name" value="MFS"/>
</dbReference>
<dbReference type="AlphaFoldDB" id="A0A2M9Q6V3"/>
<organism evidence="8 9">
    <name type="scientific">Lysinibacillus xylanilyticus</name>
    <dbReference type="NCBI Taxonomy" id="582475"/>
    <lineage>
        <taxon>Bacteria</taxon>
        <taxon>Bacillati</taxon>
        <taxon>Bacillota</taxon>
        <taxon>Bacilli</taxon>
        <taxon>Bacillales</taxon>
        <taxon>Bacillaceae</taxon>
        <taxon>Lysinibacillus</taxon>
    </lineage>
</organism>
<feature type="transmembrane region" description="Helical" evidence="6">
    <location>
        <begin position="171"/>
        <end position="194"/>
    </location>
</feature>
<gene>
    <name evidence="8" type="ORF">CWD94_10585</name>
</gene>
<dbReference type="CDD" id="cd17489">
    <property type="entry name" value="MFS_YfcJ_like"/>
    <property type="match status" value="1"/>
</dbReference>
<dbReference type="PANTHER" id="PTHR23531:SF2">
    <property type="entry name" value="PERMEASE"/>
    <property type="match status" value="1"/>
</dbReference>
<evidence type="ECO:0000256" key="5">
    <source>
        <dbReference type="ARBA" id="ARBA00023136"/>
    </source>
</evidence>
<dbReference type="InterPro" id="IPR036259">
    <property type="entry name" value="MFS_trans_sf"/>
</dbReference>
<feature type="transmembrane region" description="Helical" evidence="6">
    <location>
        <begin position="141"/>
        <end position="165"/>
    </location>
</feature>
<feature type="transmembrane region" description="Helical" evidence="6">
    <location>
        <begin position="303"/>
        <end position="326"/>
    </location>
</feature>
<evidence type="ECO:0000313" key="8">
    <source>
        <dbReference type="EMBL" id="PJO43800.1"/>
    </source>
</evidence>
<keyword evidence="5 6" id="KW-0472">Membrane</keyword>
<evidence type="ECO:0000259" key="7">
    <source>
        <dbReference type="PROSITE" id="PS50850"/>
    </source>
</evidence>
<evidence type="ECO:0000256" key="4">
    <source>
        <dbReference type="ARBA" id="ARBA00022989"/>
    </source>
</evidence>
<sequence length="399" mass="43066">MNVQQEGNTKIWTKRFISLFLTNITVFFVFYGLVTTLPLYAIGELHQTDKEAGLLLSGFLLSAIIVRPFSGKLLDVFGKKKLLVISIIGYFLCTVLYLFIHPFGLLLGLRFVQGIFFSIITTAAGSLAADIVPANRKGAGLGYFTMSTNLAVVIGPFVGLLLIQYSSFNVLFIVMSICILAGGILAVTINTDDLPKPEHQGKLKFKFDDLFERRALPVAAIASLVAFSYASVLSFLSVYAQQKDLMAVASLFYAVFAAAMLITRPYTGKLYDTKGPQFVIIPGIVFFAIGLVMLAFVSGPALFLFAAIFIGFGYGAVTTSLQALAVQSTSHTRSGYATATYFTMFDTGIALGSYILGMVAVQAGYSSVYLAGAGLLVVVFIIYLIRLASFSGQTSAERS</sequence>
<feature type="transmembrane region" description="Helical" evidence="6">
    <location>
        <begin position="367"/>
        <end position="385"/>
    </location>
</feature>
<dbReference type="Proteomes" id="UP000232101">
    <property type="component" value="Unassembled WGS sequence"/>
</dbReference>
<protein>
    <submittedName>
        <fullName evidence="8">MFS transporter</fullName>
    </submittedName>
</protein>
<feature type="transmembrane region" description="Helical" evidence="6">
    <location>
        <begin position="215"/>
        <end position="239"/>
    </location>
</feature>
<dbReference type="SUPFAM" id="SSF103473">
    <property type="entry name" value="MFS general substrate transporter"/>
    <property type="match status" value="1"/>
</dbReference>
<feature type="domain" description="Major facilitator superfamily (MFS) profile" evidence="7">
    <location>
        <begin position="11"/>
        <end position="391"/>
    </location>
</feature>
<dbReference type="PROSITE" id="PS50850">
    <property type="entry name" value="MFS"/>
    <property type="match status" value="1"/>
</dbReference>
<feature type="transmembrane region" description="Helical" evidence="6">
    <location>
        <begin position="245"/>
        <end position="266"/>
    </location>
</feature>
<keyword evidence="2" id="KW-0813">Transport</keyword>
<feature type="transmembrane region" description="Helical" evidence="6">
    <location>
        <begin position="278"/>
        <end position="297"/>
    </location>
</feature>
<feature type="transmembrane region" description="Helical" evidence="6">
    <location>
        <begin position="20"/>
        <end position="40"/>
    </location>
</feature>
<dbReference type="InterPro" id="IPR020846">
    <property type="entry name" value="MFS_dom"/>
</dbReference>
<reference evidence="8 9" key="1">
    <citation type="submission" date="2017-11" db="EMBL/GenBank/DDBJ databases">
        <title>Bacterial isolate from king chilli rhizosphere.</title>
        <authorList>
            <person name="Takhelmayum P."/>
            <person name="Sarangthem I."/>
        </authorList>
    </citation>
    <scope>NUCLEOTIDE SEQUENCE [LARGE SCALE GENOMIC DNA]</scope>
    <source>
        <strain evidence="9">t26</strain>
    </source>
</reference>
<evidence type="ECO:0000256" key="1">
    <source>
        <dbReference type="ARBA" id="ARBA00004651"/>
    </source>
</evidence>
<dbReference type="PANTHER" id="PTHR23531">
    <property type="entry name" value="QUINOLENE RESISTANCE PROTEIN NORA"/>
    <property type="match status" value="1"/>
</dbReference>
<feature type="transmembrane region" description="Helical" evidence="6">
    <location>
        <begin position="52"/>
        <end position="70"/>
    </location>
</feature>
<name>A0A2M9Q6V3_9BACI</name>
<evidence type="ECO:0000313" key="9">
    <source>
        <dbReference type="Proteomes" id="UP000232101"/>
    </source>
</evidence>
<dbReference type="Pfam" id="PF07690">
    <property type="entry name" value="MFS_1"/>
    <property type="match status" value="1"/>
</dbReference>
<feature type="transmembrane region" description="Helical" evidence="6">
    <location>
        <begin position="338"/>
        <end position="361"/>
    </location>
</feature>
<keyword evidence="4 6" id="KW-1133">Transmembrane helix</keyword>
<comment type="subcellular location">
    <subcellularLocation>
        <location evidence="1">Cell membrane</location>
        <topology evidence="1">Multi-pass membrane protein</topology>
    </subcellularLocation>
</comment>
<accession>A0A2M9Q6V3</accession>
<keyword evidence="3 6" id="KW-0812">Transmembrane</keyword>
<comment type="caution">
    <text evidence="8">The sequence shown here is derived from an EMBL/GenBank/DDBJ whole genome shotgun (WGS) entry which is preliminary data.</text>
</comment>
<evidence type="ECO:0000256" key="6">
    <source>
        <dbReference type="SAM" id="Phobius"/>
    </source>
</evidence>
<dbReference type="InterPro" id="IPR052714">
    <property type="entry name" value="MFS_Exporter"/>
</dbReference>
<dbReference type="GO" id="GO:0005886">
    <property type="term" value="C:plasma membrane"/>
    <property type="evidence" value="ECO:0007669"/>
    <property type="project" value="UniProtKB-SubCell"/>
</dbReference>